<evidence type="ECO:0000256" key="2">
    <source>
        <dbReference type="ARBA" id="ARBA00023015"/>
    </source>
</evidence>
<dbReference type="InterPro" id="IPR013324">
    <property type="entry name" value="RNA_pol_sigma_r3/r4-like"/>
</dbReference>
<protein>
    <recommendedName>
        <fullName evidence="6">RNA polymerase sigma factor</fullName>
    </recommendedName>
</protein>
<dbReference type="InterPro" id="IPR013249">
    <property type="entry name" value="RNA_pol_sigma70_r4_t2"/>
</dbReference>
<dbReference type="PANTHER" id="PTHR43133">
    <property type="entry name" value="RNA POLYMERASE ECF-TYPE SIGMA FACTO"/>
    <property type="match status" value="1"/>
</dbReference>
<proteinExistence type="inferred from homology"/>
<evidence type="ECO:0000256" key="3">
    <source>
        <dbReference type="ARBA" id="ARBA00023082"/>
    </source>
</evidence>
<evidence type="ECO:0000256" key="4">
    <source>
        <dbReference type="ARBA" id="ARBA00023125"/>
    </source>
</evidence>
<dbReference type="SUPFAM" id="SSF88659">
    <property type="entry name" value="Sigma3 and sigma4 domains of RNA polymerase sigma factors"/>
    <property type="match status" value="1"/>
</dbReference>
<feature type="domain" description="RNA polymerase sigma factor 70 region 4 type 2" evidence="8">
    <location>
        <begin position="107"/>
        <end position="158"/>
    </location>
</feature>
<dbReference type="EMBL" id="FQUK01000037">
    <property type="protein sequence ID" value="SHF17863.1"/>
    <property type="molecule type" value="Genomic_DNA"/>
</dbReference>
<keyword evidence="10" id="KW-1185">Reference proteome</keyword>
<keyword evidence="5 6" id="KW-0804">Transcription</keyword>
<dbReference type="Pfam" id="PF04542">
    <property type="entry name" value="Sigma70_r2"/>
    <property type="match status" value="1"/>
</dbReference>
<keyword evidence="3 6" id="KW-0731">Sigma factor</keyword>
<dbReference type="GO" id="GO:0016987">
    <property type="term" value="F:sigma factor activity"/>
    <property type="evidence" value="ECO:0007669"/>
    <property type="project" value="UniProtKB-KW"/>
</dbReference>
<dbReference type="InterPro" id="IPR039425">
    <property type="entry name" value="RNA_pol_sigma-70-like"/>
</dbReference>
<dbReference type="InterPro" id="IPR007627">
    <property type="entry name" value="RNA_pol_sigma70_r2"/>
</dbReference>
<dbReference type="Gene3D" id="1.10.1740.10">
    <property type="match status" value="1"/>
</dbReference>
<evidence type="ECO:0000259" key="8">
    <source>
        <dbReference type="Pfam" id="PF08281"/>
    </source>
</evidence>
<dbReference type="RefSeq" id="WP_072756376.1">
    <property type="nucleotide sequence ID" value="NZ_FQUK01000037.1"/>
</dbReference>
<dbReference type="STRING" id="213588.SAMN02745204_01951"/>
<evidence type="ECO:0000259" key="7">
    <source>
        <dbReference type="Pfam" id="PF04542"/>
    </source>
</evidence>
<dbReference type="SUPFAM" id="SSF88946">
    <property type="entry name" value="Sigma2 domain of RNA polymerase sigma factors"/>
    <property type="match status" value="1"/>
</dbReference>
<keyword evidence="2 6" id="KW-0805">Transcription regulation</keyword>
<evidence type="ECO:0000256" key="5">
    <source>
        <dbReference type="ARBA" id="ARBA00023163"/>
    </source>
</evidence>
<sequence length="186" mass="20752">MGDPARPPFDCVVRAWVAHERELLAFLQRRSSDPDAAEDLLQEVFLKAMRQGEGFCTLDNPRAWLFQVARHALIDAARLAKPQVELPDDLVAPTDEEHPPVDALDACIQRQLPTLADEDRDILQACDLHGQTVRAYAEAHGLTLPAAKSRLLRARQRLRERLVQACQVRFDAQGRVCCHQADGGCG</sequence>
<dbReference type="AlphaFoldDB" id="A0A1M4ZIJ9"/>
<evidence type="ECO:0000313" key="10">
    <source>
        <dbReference type="Proteomes" id="UP000242857"/>
    </source>
</evidence>
<evidence type="ECO:0000313" key="9">
    <source>
        <dbReference type="EMBL" id="SHF17863.1"/>
    </source>
</evidence>
<dbReference type="Pfam" id="PF08281">
    <property type="entry name" value="Sigma70_r4_2"/>
    <property type="match status" value="1"/>
</dbReference>
<dbReference type="GO" id="GO:0003677">
    <property type="term" value="F:DNA binding"/>
    <property type="evidence" value="ECO:0007669"/>
    <property type="project" value="UniProtKB-KW"/>
</dbReference>
<gene>
    <name evidence="9" type="ORF">SAMN02745204_01951</name>
</gene>
<accession>A0A1M4ZIJ9</accession>
<evidence type="ECO:0000256" key="1">
    <source>
        <dbReference type="ARBA" id="ARBA00010641"/>
    </source>
</evidence>
<dbReference type="InterPro" id="IPR014284">
    <property type="entry name" value="RNA_pol_sigma-70_dom"/>
</dbReference>
<dbReference type="PROSITE" id="PS01063">
    <property type="entry name" value="SIGMA70_ECF"/>
    <property type="match status" value="1"/>
</dbReference>
<keyword evidence="4 6" id="KW-0238">DNA-binding</keyword>
<dbReference type="InterPro" id="IPR000838">
    <property type="entry name" value="RNA_pol_sigma70_ECF_CS"/>
</dbReference>
<dbReference type="PANTHER" id="PTHR43133:SF25">
    <property type="entry name" value="RNA POLYMERASE SIGMA FACTOR RFAY-RELATED"/>
    <property type="match status" value="1"/>
</dbReference>
<dbReference type="InterPro" id="IPR036388">
    <property type="entry name" value="WH-like_DNA-bd_sf"/>
</dbReference>
<dbReference type="NCBIfam" id="TIGR02937">
    <property type="entry name" value="sigma70-ECF"/>
    <property type="match status" value="1"/>
</dbReference>
<name>A0A1M4ZIJ9_9GAMM</name>
<dbReference type="GO" id="GO:0006352">
    <property type="term" value="P:DNA-templated transcription initiation"/>
    <property type="evidence" value="ECO:0007669"/>
    <property type="project" value="InterPro"/>
</dbReference>
<dbReference type="Proteomes" id="UP000242857">
    <property type="component" value="Unassembled WGS sequence"/>
</dbReference>
<dbReference type="OrthoDB" id="6236508at2"/>
<dbReference type="InterPro" id="IPR013325">
    <property type="entry name" value="RNA_pol_sigma_r2"/>
</dbReference>
<reference evidence="10" key="1">
    <citation type="submission" date="2016-11" db="EMBL/GenBank/DDBJ databases">
        <authorList>
            <person name="Varghese N."/>
            <person name="Submissions S."/>
        </authorList>
    </citation>
    <scope>NUCLEOTIDE SEQUENCE [LARGE SCALE GENOMIC DNA]</scope>
    <source>
        <strain evidence="10">DSM 14834</strain>
    </source>
</reference>
<organism evidence="9 10">
    <name type="scientific">Thermomonas hydrothermalis</name>
    <dbReference type="NCBI Taxonomy" id="213588"/>
    <lineage>
        <taxon>Bacteria</taxon>
        <taxon>Pseudomonadati</taxon>
        <taxon>Pseudomonadota</taxon>
        <taxon>Gammaproteobacteria</taxon>
        <taxon>Lysobacterales</taxon>
        <taxon>Lysobacteraceae</taxon>
        <taxon>Thermomonas</taxon>
    </lineage>
</organism>
<comment type="similarity">
    <text evidence="1 6">Belongs to the sigma-70 factor family. ECF subfamily.</text>
</comment>
<dbReference type="Gene3D" id="1.10.10.10">
    <property type="entry name" value="Winged helix-like DNA-binding domain superfamily/Winged helix DNA-binding domain"/>
    <property type="match status" value="1"/>
</dbReference>
<evidence type="ECO:0000256" key="6">
    <source>
        <dbReference type="RuleBase" id="RU000716"/>
    </source>
</evidence>
<feature type="domain" description="RNA polymerase sigma-70 region 2" evidence="7">
    <location>
        <begin position="18"/>
        <end position="78"/>
    </location>
</feature>